<name>U4U1W1_DENPD</name>
<evidence type="ECO:0000256" key="1">
    <source>
        <dbReference type="SAM" id="Phobius"/>
    </source>
</evidence>
<accession>U4U1W1</accession>
<evidence type="ECO:0000313" key="3">
    <source>
        <dbReference type="Proteomes" id="UP000030742"/>
    </source>
</evidence>
<keyword evidence="1" id="KW-0472">Membrane</keyword>
<dbReference type="AlphaFoldDB" id="U4U1W1"/>
<organism evidence="2 3">
    <name type="scientific">Dendroctonus ponderosae</name>
    <name type="common">Mountain pine beetle</name>
    <dbReference type="NCBI Taxonomy" id="77166"/>
    <lineage>
        <taxon>Eukaryota</taxon>
        <taxon>Metazoa</taxon>
        <taxon>Ecdysozoa</taxon>
        <taxon>Arthropoda</taxon>
        <taxon>Hexapoda</taxon>
        <taxon>Insecta</taxon>
        <taxon>Pterygota</taxon>
        <taxon>Neoptera</taxon>
        <taxon>Endopterygota</taxon>
        <taxon>Coleoptera</taxon>
        <taxon>Polyphaga</taxon>
        <taxon>Cucujiformia</taxon>
        <taxon>Curculionidae</taxon>
        <taxon>Scolytinae</taxon>
        <taxon>Dendroctonus</taxon>
    </lineage>
</organism>
<dbReference type="Proteomes" id="UP000030742">
    <property type="component" value="Unassembled WGS sequence"/>
</dbReference>
<sequence length="142" mass="16337">MTLESRKQLIDGDRITTLWFCFSVSVAGADDYCFKGGKDNEKQARIHHARAHYCNSNWTTNAASRILSCLWRRFLDWNLLVHGMAALFILLLELWTLLLPLHAQKEVHQDFFGTQCILEKRVEDLKAEGKNPVGSFSRTNPE</sequence>
<reference evidence="2 3" key="1">
    <citation type="journal article" date="2013" name="Genome Biol.">
        <title>Draft genome of the mountain pine beetle, Dendroctonus ponderosae Hopkins, a major forest pest.</title>
        <authorList>
            <person name="Keeling C.I."/>
            <person name="Yuen M.M."/>
            <person name="Liao N.Y."/>
            <person name="Docking T.R."/>
            <person name="Chan S.K."/>
            <person name="Taylor G.A."/>
            <person name="Palmquist D.L."/>
            <person name="Jackman S.D."/>
            <person name="Nguyen A."/>
            <person name="Li M."/>
            <person name="Henderson H."/>
            <person name="Janes J.K."/>
            <person name="Zhao Y."/>
            <person name="Pandoh P."/>
            <person name="Moore R."/>
            <person name="Sperling F.A."/>
            <person name="Huber D.P."/>
            <person name="Birol I."/>
            <person name="Jones S.J."/>
            <person name="Bohlmann J."/>
        </authorList>
    </citation>
    <scope>NUCLEOTIDE SEQUENCE</scope>
</reference>
<evidence type="ECO:0000313" key="2">
    <source>
        <dbReference type="EMBL" id="ERL84596.1"/>
    </source>
</evidence>
<keyword evidence="1" id="KW-0812">Transmembrane</keyword>
<gene>
    <name evidence="2" type="ORF">D910_02024</name>
</gene>
<keyword evidence="1" id="KW-1133">Transmembrane helix</keyword>
<dbReference type="EMBL" id="KB631604">
    <property type="protein sequence ID" value="ERL84596.1"/>
    <property type="molecule type" value="Genomic_DNA"/>
</dbReference>
<proteinExistence type="predicted"/>
<feature type="transmembrane region" description="Helical" evidence="1">
    <location>
        <begin position="79"/>
        <end position="99"/>
    </location>
</feature>
<protein>
    <submittedName>
        <fullName evidence="2">Uncharacterized protein</fullName>
    </submittedName>
</protein>